<name>A0A917WSA8_9BACI</name>
<evidence type="ECO:0000313" key="2">
    <source>
        <dbReference type="Proteomes" id="UP000618460"/>
    </source>
</evidence>
<dbReference type="InterPro" id="IPR007612">
    <property type="entry name" value="LOR"/>
</dbReference>
<sequence length="171" mass="19258">MSESSLYFSNNLFSAGKTEILTETKEVVGELDLKSMFSSGVDVLDANGNIVMKGSFKFMSSKWITKDKNDQEIGLLKKPFFSIGKKYVYTSYQYGEYYIESAAFSKDYTVLNQQNEQVATFKKVSGFMQSSAYQLQNFSPNLSDEELIVVVMGVNMITRRRRNAANNSAAT</sequence>
<evidence type="ECO:0000313" key="1">
    <source>
        <dbReference type="EMBL" id="GGM24368.1"/>
    </source>
</evidence>
<dbReference type="OrthoDB" id="2692055at2"/>
<gene>
    <name evidence="1" type="ORF">GCM10011351_07660</name>
</gene>
<proteinExistence type="predicted"/>
<dbReference type="AlphaFoldDB" id="A0A917WSA8"/>
<keyword evidence="2" id="KW-1185">Reference proteome</keyword>
<comment type="caution">
    <text evidence="1">The sequence shown here is derived from an EMBL/GenBank/DDBJ whole genome shotgun (WGS) entry which is preliminary data.</text>
</comment>
<dbReference type="RefSeq" id="WP_117153150.1">
    <property type="nucleotide sequence ID" value="NZ_BMLG01000002.1"/>
</dbReference>
<reference evidence="1" key="2">
    <citation type="submission" date="2020-09" db="EMBL/GenBank/DDBJ databases">
        <authorList>
            <person name="Sun Q."/>
            <person name="Zhou Y."/>
        </authorList>
    </citation>
    <scope>NUCLEOTIDE SEQUENCE</scope>
    <source>
        <strain evidence="1">CGMCC 1.6333</strain>
    </source>
</reference>
<organism evidence="1 2">
    <name type="scientific">Paraliobacillus quinghaiensis</name>
    <dbReference type="NCBI Taxonomy" id="470815"/>
    <lineage>
        <taxon>Bacteria</taxon>
        <taxon>Bacillati</taxon>
        <taxon>Bacillota</taxon>
        <taxon>Bacilli</taxon>
        <taxon>Bacillales</taxon>
        <taxon>Bacillaceae</taxon>
        <taxon>Paraliobacillus</taxon>
    </lineage>
</organism>
<dbReference type="Proteomes" id="UP000618460">
    <property type="component" value="Unassembled WGS sequence"/>
</dbReference>
<reference evidence="1" key="1">
    <citation type="journal article" date="2014" name="Int. J. Syst. Evol. Microbiol.">
        <title>Complete genome sequence of Corynebacterium casei LMG S-19264T (=DSM 44701T), isolated from a smear-ripened cheese.</title>
        <authorList>
            <consortium name="US DOE Joint Genome Institute (JGI-PGF)"/>
            <person name="Walter F."/>
            <person name="Albersmeier A."/>
            <person name="Kalinowski J."/>
            <person name="Ruckert C."/>
        </authorList>
    </citation>
    <scope>NUCLEOTIDE SEQUENCE</scope>
    <source>
        <strain evidence="1">CGMCC 1.6333</strain>
    </source>
</reference>
<accession>A0A917WSA8</accession>
<dbReference type="Pfam" id="PF04525">
    <property type="entry name" value="LOR"/>
    <property type="match status" value="1"/>
</dbReference>
<protein>
    <submittedName>
        <fullName evidence="1">Uncharacterized protein</fullName>
    </submittedName>
</protein>
<dbReference type="EMBL" id="BMLG01000002">
    <property type="protein sequence ID" value="GGM24368.1"/>
    <property type="molecule type" value="Genomic_DNA"/>
</dbReference>